<reference evidence="1 2" key="1">
    <citation type="submission" date="2014-01" db="EMBL/GenBank/DDBJ databases">
        <title>Roseivivax halodurans JCM 10272 Genome Sequencing.</title>
        <authorList>
            <person name="Lai Q."/>
            <person name="Li G."/>
            <person name="Shao Z."/>
        </authorList>
    </citation>
    <scope>NUCLEOTIDE SEQUENCE [LARGE SCALE GENOMIC DNA]</scope>
    <source>
        <strain evidence="1 2">JCM 10272</strain>
    </source>
</reference>
<comment type="caution">
    <text evidence="1">The sequence shown here is derived from an EMBL/GenBank/DDBJ whole genome shotgun (WGS) entry which is preliminary data.</text>
</comment>
<protein>
    <submittedName>
        <fullName evidence="1">Uncharacterized protein</fullName>
    </submittedName>
</protein>
<sequence length="94" mass="11186">MSHTARRFYLRTYRAWLEADRTWQLTITEAKRLVPDAERRIAWQLGQSNSRVRHAWEARTRAIEVLHQARAAYLAQHRPRSRLIVLSLPSPRRG</sequence>
<gene>
    <name evidence="1" type="ORF">OCH239_20400</name>
</gene>
<organism evidence="1 2">
    <name type="scientific">Roseivivax halodurans JCM 10272</name>
    <dbReference type="NCBI Taxonomy" id="1449350"/>
    <lineage>
        <taxon>Bacteria</taxon>
        <taxon>Pseudomonadati</taxon>
        <taxon>Pseudomonadota</taxon>
        <taxon>Alphaproteobacteria</taxon>
        <taxon>Rhodobacterales</taxon>
        <taxon>Roseobacteraceae</taxon>
        <taxon>Roseivivax</taxon>
    </lineage>
</organism>
<evidence type="ECO:0000313" key="1">
    <source>
        <dbReference type="EMBL" id="ETX14728.1"/>
    </source>
</evidence>
<dbReference type="OrthoDB" id="7875164at2"/>
<dbReference type="Proteomes" id="UP000022447">
    <property type="component" value="Unassembled WGS sequence"/>
</dbReference>
<keyword evidence="2" id="KW-1185">Reference proteome</keyword>
<dbReference type="STRING" id="1449350.OCH239_20400"/>
<dbReference type="RefSeq" id="WP_037261510.1">
    <property type="nucleotide sequence ID" value="NZ_JALZ01000008.1"/>
</dbReference>
<name>X7EHV9_9RHOB</name>
<proteinExistence type="predicted"/>
<dbReference type="EMBL" id="JALZ01000008">
    <property type="protein sequence ID" value="ETX14728.1"/>
    <property type="molecule type" value="Genomic_DNA"/>
</dbReference>
<dbReference type="AlphaFoldDB" id="X7EHV9"/>
<evidence type="ECO:0000313" key="2">
    <source>
        <dbReference type="Proteomes" id="UP000022447"/>
    </source>
</evidence>
<accession>X7EHV9</accession>
<dbReference type="eggNOG" id="ENOG50300S0">
    <property type="taxonomic scope" value="Bacteria"/>
</dbReference>